<proteinExistence type="inferred from homology"/>
<keyword evidence="4" id="KW-0560">Oxidoreductase</keyword>
<dbReference type="SUPFAM" id="SSF51735">
    <property type="entry name" value="NAD(P)-binding Rossmann-fold domains"/>
    <property type="match status" value="1"/>
</dbReference>
<feature type="domain" description="6-phosphogluconate dehydrogenase C-terminal" evidence="7">
    <location>
        <begin position="99"/>
        <end position="295"/>
    </location>
</feature>
<keyword evidence="5" id="KW-0311">Gluconate utilization</keyword>
<dbReference type="PANTHER" id="PTHR11811">
    <property type="entry name" value="6-PHOSPHOGLUCONATE DEHYDROGENASE"/>
    <property type="match status" value="1"/>
</dbReference>
<dbReference type="Pfam" id="PF00393">
    <property type="entry name" value="6PGD"/>
    <property type="match status" value="2"/>
</dbReference>
<dbReference type="Gene3D" id="3.40.50.720">
    <property type="entry name" value="NAD(P)-binding Rossmann-like Domain"/>
    <property type="match status" value="1"/>
</dbReference>
<reference evidence="8 9" key="1">
    <citation type="journal article" date="2019" name="Genome Biol. Evol.">
        <title>Insights into the evolution of the New World diploid cottons (Gossypium, subgenus Houzingenia) based on genome sequencing.</title>
        <authorList>
            <person name="Grover C.E."/>
            <person name="Arick M.A. 2nd"/>
            <person name="Thrash A."/>
            <person name="Conover J.L."/>
            <person name="Sanders W.S."/>
            <person name="Peterson D.G."/>
            <person name="Frelichowski J.E."/>
            <person name="Scheffler J.A."/>
            <person name="Scheffler B.E."/>
            <person name="Wendel J.F."/>
        </authorList>
    </citation>
    <scope>NUCLEOTIDE SEQUENCE [LARGE SCALE GENOMIC DNA]</scope>
    <source>
        <strain evidence="8">5</strain>
        <tissue evidence="8">Leaf</tissue>
    </source>
</reference>
<dbReference type="InterPro" id="IPR013328">
    <property type="entry name" value="6PGD_dom2"/>
</dbReference>
<dbReference type="EC" id="1.1.1.44" evidence="3"/>
<accession>A0A7J9D1W9</accession>
<evidence type="ECO:0000256" key="4">
    <source>
        <dbReference type="ARBA" id="ARBA00023002"/>
    </source>
</evidence>
<evidence type="ECO:0000313" key="9">
    <source>
        <dbReference type="Proteomes" id="UP000593579"/>
    </source>
</evidence>
<keyword evidence="9" id="KW-1185">Reference proteome</keyword>
<evidence type="ECO:0000256" key="2">
    <source>
        <dbReference type="ARBA" id="ARBA00008419"/>
    </source>
</evidence>
<dbReference type="InterPro" id="IPR008927">
    <property type="entry name" value="6-PGluconate_DH-like_C_sf"/>
</dbReference>
<organism evidence="8 9">
    <name type="scientific">Gossypium gossypioides</name>
    <name type="common">Mexican cotton</name>
    <name type="synonym">Selera gossypioides</name>
    <dbReference type="NCBI Taxonomy" id="34282"/>
    <lineage>
        <taxon>Eukaryota</taxon>
        <taxon>Viridiplantae</taxon>
        <taxon>Streptophyta</taxon>
        <taxon>Embryophyta</taxon>
        <taxon>Tracheophyta</taxon>
        <taxon>Spermatophyta</taxon>
        <taxon>Magnoliopsida</taxon>
        <taxon>eudicotyledons</taxon>
        <taxon>Gunneridae</taxon>
        <taxon>Pentapetalae</taxon>
        <taxon>rosids</taxon>
        <taxon>malvids</taxon>
        <taxon>Malvales</taxon>
        <taxon>Malvaceae</taxon>
        <taxon>Malvoideae</taxon>
        <taxon>Gossypium</taxon>
    </lineage>
</organism>
<dbReference type="GO" id="GO:0019521">
    <property type="term" value="P:D-gluconate metabolic process"/>
    <property type="evidence" value="ECO:0007669"/>
    <property type="project" value="UniProtKB-KW"/>
</dbReference>
<evidence type="ECO:0000256" key="6">
    <source>
        <dbReference type="ARBA" id="ARBA00023126"/>
    </source>
</evidence>
<gene>
    <name evidence="8" type="ORF">Gogos_021417</name>
</gene>
<comment type="caution">
    <text evidence="8">The sequence shown here is derived from an EMBL/GenBank/DDBJ whole genome shotgun (WGS) entry which is preliminary data.</text>
</comment>
<name>A0A7J9D1W9_GOSGO</name>
<dbReference type="AlphaFoldDB" id="A0A7J9D1W9"/>
<dbReference type="EMBL" id="JABEZY010263495">
    <property type="protein sequence ID" value="MBA0754730.1"/>
    <property type="molecule type" value="Genomic_DNA"/>
</dbReference>
<dbReference type="SUPFAM" id="SSF48179">
    <property type="entry name" value="6-phosphogluconate dehydrogenase C-terminal domain-like"/>
    <property type="match status" value="1"/>
</dbReference>
<protein>
    <recommendedName>
        <fullName evidence="3">phosphogluconate dehydrogenase (NADP(+)-dependent, decarboxylating)</fullName>
        <ecNumber evidence="3">1.1.1.44</ecNumber>
    </recommendedName>
</protein>
<dbReference type="SMART" id="SM01350">
    <property type="entry name" value="6PGD"/>
    <property type="match status" value="1"/>
</dbReference>
<evidence type="ECO:0000256" key="1">
    <source>
        <dbReference type="ARBA" id="ARBA00004874"/>
    </source>
</evidence>
<evidence type="ECO:0000256" key="5">
    <source>
        <dbReference type="ARBA" id="ARBA00023064"/>
    </source>
</evidence>
<dbReference type="InterPro" id="IPR006115">
    <property type="entry name" value="6PGDH_NADP-bd"/>
</dbReference>
<evidence type="ECO:0000256" key="3">
    <source>
        <dbReference type="ARBA" id="ARBA00013011"/>
    </source>
</evidence>
<dbReference type="OrthoDB" id="434986at2759"/>
<dbReference type="GO" id="GO:0006098">
    <property type="term" value="P:pentose-phosphate shunt"/>
    <property type="evidence" value="ECO:0007669"/>
    <property type="project" value="UniProtKB-UniPathway"/>
</dbReference>
<dbReference type="InterPro" id="IPR006114">
    <property type="entry name" value="6PGDH_C"/>
</dbReference>
<dbReference type="InterPro" id="IPR006183">
    <property type="entry name" value="Pgluconate_DH"/>
</dbReference>
<evidence type="ECO:0000313" key="8">
    <source>
        <dbReference type="EMBL" id="MBA0754730.1"/>
    </source>
</evidence>
<dbReference type="UniPathway" id="UPA00115">
    <property type="reaction ID" value="UER00410"/>
</dbReference>
<dbReference type="Proteomes" id="UP000593579">
    <property type="component" value="Unassembled WGS sequence"/>
</dbReference>
<comment type="similarity">
    <text evidence="2">Belongs to the 6-phosphogluconate dehydrogenase family.</text>
</comment>
<dbReference type="GO" id="GO:0004616">
    <property type="term" value="F:phosphogluconate dehydrogenase (decarboxylating) activity"/>
    <property type="evidence" value="ECO:0007669"/>
    <property type="project" value="UniProtKB-EC"/>
</dbReference>
<dbReference type="InterPro" id="IPR036291">
    <property type="entry name" value="NAD(P)-bd_dom_sf"/>
</dbReference>
<comment type="pathway">
    <text evidence="1">Carbohydrate degradation; pentose phosphate pathway; D-ribulose 5-phosphate from D-glucose 6-phosphate (oxidative stage): step 3/3.</text>
</comment>
<dbReference type="GO" id="GO:0050661">
    <property type="term" value="F:NADP binding"/>
    <property type="evidence" value="ECO:0007669"/>
    <property type="project" value="InterPro"/>
</dbReference>
<evidence type="ECO:0000259" key="7">
    <source>
        <dbReference type="SMART" id="SM01350"/>
    </source>
</evidence>
<dbReference type="Pfam" id="PF03446">
    <property type="entry name" value="NAD_binding_2"/>
    <property type="match status" value="1"/>
</dbReference>
<keyword evidence="6" id="KW-0570">Pentose shunt</keyword>
<dbReference type="Gene3D" id="1.10.1040.10">
    <property type="entry name" value="N-(1-d-carboxylethyl)-l-norvaline Dehydrogenase, domain 2"/>
    <property type="match status" value="2"/>
</dbReference>
<sequence>MLKAGPLVDQTIKTLLVYWRKEILSPTGKQVIRKHGEEREIRGRMGVSGGEEGARRGPLLMPGGSYKAYKYIKDILLKVAAQVTHRDLALLTLAKEDPLIAEAYDVLKSAGKLSNEELRQVFSEWNNGELLSFLIEITADIFGIKNDKGEGYLVDKSLDLRFLSGLKDERIEAAKVFTSRGLGGVMADVAYIKMSLDIKLVELARIWKGGCIIHAVFSYRIKKAYDRNPNLANLLVDPEFAKGIMEQQSAWRKVVSFSVNSGISMPGMPSSLACFDSYRRERLLDNLVQAQKDYF</sequence>